<dbReference type="STRING" id="230819.A0A5C3KM26"/>
<dbReference type="AlphaFoldDB" id="A0A5C3KM26"/>
<keyword evidence="3" id="KW-1185">Reference proteome</keyword>
<sequence length="158" mass="17843">LYRCLIIWDYRKAVILPISTLYAASIPPEPSIPSIVTWRYRAQQLWTAYFILSVILNCVTTGMIALPIIRMRRRFTKLDVISPHQQSYTRVLAILIESSLPVTVMGTAVVIATLLGGLDPGSVYIVEFVNGFWIVTMSLAPQLIIYRVAMGESWTRNP</sequence>
<gene>
    <name evidence="2" type="ORF">FA15DRAFT_570740</name>
</gene>
<accession>A0A5C3KM26</accession>
<feature type="transmembrane region" description="Helical" evidence="1">
    <location>
        <begin position="90"/>
        <end position="116"/>
    </location>
</feature>
<dbReference type="Proteomes" id="UP000307440">
    <property type="component" value="Unassembled WGS sequence"/>
</dbReference>
<keyword evidence="1" id="KW-1133">Transmembrane helix</keyword>
<proteinExistence type="predicted"/>
<organism evidence="2 3">
    <name type="scientific">Coprinopsis marcescibilis</name>
    <name type="common">Agaric fungus</name>
    <name type="synonym">Psathyrella marcescibilis</name>
    <dbReference type="NCBI Taxonomy" id="230819"/>
    <lineage>
        <taxon>Eukaryota</taxon>
        <taxon>Fungi</taxon>
        <taxon>Dikarya</taxon>
        <taxon>Basidiomycota</taxon>
        <taxon>Agaricomycotina</taxon>
        <taxon>Agaricomycetes</taxon>
        <taxon>Agaricomycetidae</taxon>
        <taxon>Agaricales</taxon>
        <taxon>Agaricineae</taxon>
        <taxon>Psathyrellaceae</taxon>
        <taxon>Coprinopsis</taxon>
    </lineage>
</organism>
<evidence type="ECO:0000313" key="3">
    <source>
        <dbReference type="Proteomes" id="UP000307440"/>
    </source>
</evidence>
<reference evidence="2 3" key="1">
    <citation type="journal article" date="2019" name="Nat. Ecol. Evol.">
        <title>Megaphylogeny resolves global patterns of mushroom evolution.</title>
        <authorList>
            <person name="Varga T."/>
            <person name="Krizsan K."/>
            <person name="Foldi C."/>
            <person name="Dima B."/>
            <person name="Sanchez-Garcia M."/>
            <person name="Sanchez-Ramirez S."/>
            <person name="Szollosi G.J."/>
            <person name="Szarkandi J.G."/>
            <person name="Papp V."/>
            <person name="Albert L."/>
            <person name="Andreopoulos W."/>
            <person name="Angelini C."/>
            <person name="Antonin V."/>
            <person name="Barry K.W."/>
            <person name="Bougher N.L."/>
            <person name="Buchanan P."/>
            <person name="Buyck B."/>
            <person name="Bense V."/>
            <person name="Catcheside P."/>
            <person name="Chovatia M."/>
            <person name="Cooper J."/>
            <person name="Damon W."/>
            <person name="Desjardin D."/>
            <person name="Finy P."/>
            <person name="Geml J."/>
            <person name="Haridas S."/>
            <person name="Hughes K."/>
            <person name="Justo A."/>
            <person name="Karasinski D."/>
            <person name="Kautmanova I."/>
            <person name="Kiss B."/>
            <person name="Kocsube S."/>
            <person name="Kotiranta H."/>
            <person name="LaButti K.M."/>
            <person name="Lechner B.E."/>
            <person name="Liimatainen K."/>
            <person name="Lipzen A."/>
            <person name="Lukacs Z."/>
            <person name="Mihaltcheva S."/>
            <person name="Morgado L.N."/>
            <person name="Niskanen T."/>
            <person name="Noordeloos M.E."/>
            <person name="Ohm R.A."/>
            <person name="Ortiz-Santana B."/>
            <person name="Ovrebo C."/>
            <person name="Racz N."/>
            <person name="Riley R."/>
            <person name="Savchenko A."/>
            <person name="Shiryaev A."/>
            <person name="Soop K."/>
            <person name="Spirin V."/>
            <person name="Szebenyi C."/>
            <person name="Tomsovsky M."/>
            <person name="Tulloss R.E."/>
            <person name="Uehling J."/>
            <person name="Grigoriev I.V."/>
            <person name="Vagvolgyi C."/>
            <person name="Papp T."/>
            <person name="Martin F.M."/>
            <person name="Miettinen O."/>
            <person name="Hibbett D.S."/>
            <person name="Nagy L.G."/>
        </authorList>
    </citation>
    <scope>NUCLEOTIDE SEQUENCE [LARGE SCALE GENOMIC DNA]</scope>
    <source>
        <strain evidence="2 3">CBS 121175</strain>
    </source>
</reference>
<feature type="transmembrane region" description="Helical" evidence="1">
    <location>
        <begin position="128"/>
        <end position="149"/>
    </location>
</feature>
<dbReference type="EMBL" id="ML210280">
    <property type="protein sequence ID" value="TFK21057.1"/>
    <property type="molecule type" value="Genomic_DNA"/>
</dbReference>
<protein>
    <submittedName>
        <fullName evidence="2">Uncharacterized protein</fullName>
    </submittedName>
</protein>
<keyword evidence="1" id="KW-0472">Membrane</keyword>
<feature type="transmembrane region" description="Helical" evidence="1">
    <location>
        <begin position="46"/>
        <end position="69"/>
    </location>
</feature>
<name>A0A5C3KM26_COPMA</name>
<feature type="non-terminal residue" evidence="2">
    <location>
        <position position="158"/>
    </location>
</feature>
<feature type="non-terminal residue" evidence="2">
    <location>
        <position position="1"/>
    </location>
</feature>
<evidence type="ECO:0000256" key="1">
    <source>
        <dbReference type="SAM" id="Phobius"/>
    </source>
</evidence>
<evidence type="ECO:0000313" key="2">
    <source>
        <dbReference type="EMBL" id="TFK21057.1"/>
    </source>
</evidence>
<keyword evidence="1" id="KW-0812">Transmembrane</keyword>
<dbReference type="OrthoDB" id="2796825at2759"/>